<evidence type="ECO:0000313" key="1">
    <source>
        <dbReference type="EMBL" id="XBG61606.1"/>
    </source>
</evidence>
<reference evidence="1" key="1">
    <citation type="submission" date="2024-05" db="EMBL/GenBank/DDBJ databases">
        <title>Pontimicrobium maritimus sp. nov., isolated form sea water.</title>
        <authorList>
            <person name="Muhammad N."/>
            <person name="Vuong T.Q."/>
            <person name="Han H.L."/>
            <person name="Kim S.-G."/>
        </authorList>
    </citation>
    <scope>NUCLEOTIDE SEQUENCE</scope>
    <source>
        <strain evidence="1">SW4</strain>
    </source>
</reference>
<gene>
    <name evidence="1" type="ORF">ABGB03_01565</name>
</gene>
<organism evidence="1">
    <name type="scientific">Pontimicrobium sp. SW4</name>
    <dbReference type="NCBI Taxonomy" id="3153519"/>
    <lineage>
        <taxon>Bacteria</taxon>
        <taxon>Pseudomonadati</taxon>
        <taxon>Bacteroidota</taxon>
        <taxon>Flavobacteriia</taxon>
        <taxon>Flavobacteriales</taxon>
        <taxon>Flavobacteriaceae</taxon>
        <taxon>Pontimicrobium</taxon>
    </lineage>
</organism>
<sequence length="80" mass="8818">MKVASLHVIVHNDDGAIEHCEVCQLVTASNLTPTISDSFKSDTFCDLDFNVAKIVIDYNFIYSSTPSTTNLFSRPPPVLI</sequence>
<name>A0AAU7BU46_9FLAO</name>
<protein>
    <submittedName>
        <fullName evidence="1">Uncharacterized protein</fullName>
    </submittedName>
</protein>
<dbReference type="EMBL" id="CP157199">
    <property type="protein sequence ID" value="XBG61606.1"/>
    <property type="molecule type" value="Genomic_DNA"/>
</dbReference>
<dbReference type="RefSeq" id="WP_347924267.1">
    <property type="nucleotide sequence ID" value="NZ_CP157199.1"/>
</dbReference>
<dbReference type="AlphaFoldDB" id="A0AAU7BU46"/>
<proteinExistence type="predicted"/>
<accession>A0AAU7BU46</accession>